<reference evidence="4 5" key="1">
    <citation type="submission" date="2015-01" db="EMBL/GenBank/DDBJ databases">
        <title>Draft genome of the acidophilic iron oxidizer Acidithrix ferrooxidans strain Py-F3.</title>
        <authorList>
            <person name="Poehlein A."/>
            <person name="Eisen S."/>
            <person name="Schloemann M."/>
            <person name="Johnson B.D."/>
            <person name="Daniel R."/>
            <person name="Muehling M."/>
        </authorList>
    </citation>
    <scope>NUCLEOTIDE SEQUENCE [LARGE SCALE GENOMIC DNA]</scope>
    <source>
        <strain evidence="4 5">Py-F3</strain>
    </source>
</reference>
<dbReference type="PATRIC" id="fig|1280514.3.peg.1300"/>
<dbReference type="SUPFAM" id="SSF54211">
    <property type="entry name" value="Ribosomal protein S5 domain 2-like"/>
    <property type="match status" value="1"/>
</dbReference>
<dbReference type="NCBIfam" id="NF009381">
    <property type="entry name" value="PRK12740.1-5"/>
    <property type="match status" value="1"/>
</dbReference>
<evidence type="ECO:0000313" key="5">
    <source>
        <dbReference type="Proteomes" id="UP000032360"/>
    </source>
</evidence>
<evidence type="ECO:0000259" key="3">
    <source>
        <dbReference type="PROSITE" id="PS51722"/>
    </source>
</evidence>
<dbReference type="FunFam" id="3.30.70.240:FF:000001">
    <property type="entry name" value="Elongation factor G"/>
    <property type="match status" value="1"/>
</dbReference>
<dbReference type="InterPro" id="IPR035649">
    <property type="entry name" value="EFG_V"/>
</dbReference>
<dbReference type="Pfam" id="PF00009">
    <property type="entry name" value="GTP_EFTU"/>
    <property type="match status" value="1"/>
</dbReference>
<dbReference type="Proteomes" id="UP000032360">
    <property type="component" value="Unassembled WGS sequence"/>
</dbReference>
<dbReference type="Gene3D" id="3.40.50.300">
    <property type="entry name" value="P-loop containing nucleotide triphosphate hydrolases"/>
    <property type="match status" value="1"/>
</dbReference>
<dbReference type="Gene3D" id="3.30.70.870">
    <property type="entry name" value="Elongation Factor G (Translational Gtpase), domain 3"/>
    <property type="match status" value="1"/>
</dbReference>
<dbReference type="AlphaFoldDB" id="A0A0D8HJG4"/>
<dbReference type="NCBIfam" id="NF009379">
    <property type="entry name" value="PRK12740.1-3"/>
    <property type="match status" value="1"/>
</dbReference>
<evidence type="ECO:0000256" key="2">
    <source>
        <dbReference type="ARBA" id="ARBA00023134"/>
    </source>
</evidence>
<dbReference type="SUPFAM" id="SSF50447">
    <property type="entry name" value="Translation proteins"/>
    <property type="match status" value="1"/>
</dbReference>
<sequence length="666" mass="71621">MNPTNSEKIRNVAVVGQTGSGKTSLVEAIYHHIEKTSRKGRIEDGNTISDFEAEEIKHKHSISLSLVTLNYGGYKINLLDTPGVVDFIGEVHSGLGGCDMALFVVSASEEITYDTRRIWNIAAANSIPRMIFINKMDKDRANFEDTIDALSLAFGAGIAPIELPIGNGPNFAGIIDLFDETSTSYSAGLPTISEIPADIAITEHRAHDLLVEGIVIADDSAMAAYLEGEVPPKAELEELMAQGVAKAQVFPVVVGSATSQIGIDRLVTFLCEIAPPPNPNTSDALGLQTFKTYSDPFLGHLSLTKIISGTLKVDSECFNHRSNATEKIHSFFSLVGKEHLNLATASSGDIVAIAKLGSLRTGDFLGTPNSSAPRQLLEFPKPTLSYKVTPAAKADEEKLSLALSKIIEEDSTLDIHRDTRSHALILSGIGELQLTTALEKAQRRYGVKATLSPCDVAYLESLAGNCEVEGKYKKQSGGHGQFGVARLRFGTKEIGGGFSFHDEIVGGSIPRQFIPAVEKGIVDGANTGGKYGFPVVDFEAHLYDGAYHSVDSSEMAFKMAGSIALREAIERLGTVVLEPISQIKVSIPPQLQGEVLGNLNSHRAKVLGSDHDQATGRFIISAVVPTNELMTYSNELRSITAGQGEFDATFDHYEPLPKALYGKYLT</sequence>
<dbReference type="NCBIfam" id="TIGR00231">
    <property type="entry name" value="small_GTP"/>
    <property type="match status" value="1"/>
</dbReference>
<dbReference type="EMBL" id="JXYS01000025">
    <property type="protein sequence ID" value="KJF18083.1"/>
    <property type="molecule type" value="Genomic_DNA"/>
</dbReference>
<dbReference type="Pfam" id="PF03764">
    <property type="entry name" value="EFG_IV"/>
    <property type="match status" value="1"/>
</dbReference>
<dbReference type="GO" id="GO:0032790">
    <property type="term" value="P:ribosome disassembly"/>
    <property type="evidence" value="ECO:0007669"/>
    <property type="project" value="TreeGrafter"/>
</dbReference>
<dbReference type="InterPro" id="IPR047872">
    <property type="entry name" value="EFG_IV"/>
</dbReference>
<dbReference type="InterPro" id="IPR027417">
    <property type="entry name" value="P-loop_NTPase"/>
</dbReference>
<dbReference type="PANTHER" id="PTHR43261">
    <property type="entry name" value="TRANSLATION ELONGATION FACTOR G-RELATED"/>
    <property type="match status" value="1"/>
</dbReference>
<dbReference type="InterPro" id="IPR005225">
    <property type="entry name" value="Small_GTP-bd"/>
</dbReference>
<protein>
    <submittedName>
        <fullName evidence="4">Elongation factor G</fullName>
    </submittedName>
</protein>
<evidence type="ECO:0000256" key="1">
    <source>
        <dbReference type="ARBA" id="ARBA00022741"/>
    </source>
</evidence>
<dbReference type="GO" id="GO:0003746">
    <property type="term" value="F:translation elongation factor activity"/>
    <property type="evidence" value="ECO:0007669"/>
    <property type="project" value="UniProtKB-KW"/>
</dbReference>
<dbReference type="Pfam" id="PF14492">
    <property type="entry name" value="EFG_III"/>
    <property type="match status" value="1"/>
</dbReference>
<feature type="domain" description="Tr-type G" evidence="3">
    <location>
        <begin position="7"/>
        <end position="278"/>
    </location>
</feature>
<dbReference type="Pfam" id="PF22042">
    <property type="entry name" value="EF-G_D2"/>
    <property type="match status" value="1"/>
</dbReference>
<comment type="caution">
    <text evidence="4">The sequence shown here is derived from an EMBL/GenBank/DDBJ whole genome shotgun (WGS) entry which is preliminary data.</text>
</comment>
<dbReference type="SUPFAM" id="SSF52540">
    <property type="entry name" value="P-loop containing nucleoside triphosphate hydrolases"/>
    <property type="match status" value="1"/>
</dbReference>
<dbReference type="InterPro" id="IPR020568">
    <property type="entry name" value="Ribosomal_Su5_D2-typ_SF"/>
</dbReference>
<dbReference type="Pfam" id="PF00679">
    <property type="entry name" value="EFG_C"/>
    <property type="match status" value="1"/>
</dbReference>
<dbReference type="CDD" id="cd03713">
    <property type="entry name" value="EFG_mtEFG_C"/>
    <property type="match status" value="1"/>
</dbReference>
<dbReference type="InterPro" id="IPR014721">
    <property type="entry name" value="Ribsml_uS5_D2-typ_fold_subgr"/>
</dbReference>
<name>A0A0D8HJG4_9ACTN</name>
<dbReference type="GO" id="GO:0003924">
    <property type="term" value="F:GTPase activity"/>
    <property type="evidence" value="ECO:0007669"/>
    <property type="project" value="InterPro"/>
</dbReference>
<dbReference type="Gene3D" id="3.30.230.10">
    <property type="match status" value="1"/>
</dbReference>
<keyword evidence="4" id="KW-0648">Protein biosynthesis</keyword>
<dbReference type="PANTHER" id="PTHR43261:SF6">
    <property type="entry name" value="ELONGATION FACTOR G-LIKE PROTEIN"/>
    <property type="match status" value="1"/>
</dbReference>
<dbReference type="STRING" id="1280514.AXFE_09840"/>
<dbReference type="RefSeq" id="WP_160291731.1">
    <property type="nucleotide sequence ID" value="NZ_JXYS01000025.1"/>
</dbReference>
<keyword evidence="5" id="KW-1185">Reference proteome</keyword>
<dbReference type="OrthoDB" id="9801472at2"/>
<dbReference type="InterPro" id="IPR005517">
    <property type="entry name" value="Transl_elong_EFG/EF2_IV"/>
</dbReference>
<dbReference type="PRINTS" id="PR00315">
    <property type="entry name" value="ELONGATNFCT"/>
</dbReference>
<dbReference type="PROSITE" id="PS51722">
    <property type="entry name" value="G_TR_2"/>
    <property type="match status" value="1"/>
</dbReference>
<accession>A0A0D8HJG4</accession>
<dbReference type="Gene3D" id="2.40.30.10">
    <property type="entry name" value="Translation factors"/>
    <property type="match status" value="1"/>
</dbReference>
<keyword evidence="2" id="KW-0342">GTP-binding</keyword>
<keyword evidence="1" id="KW-0547">Nucleotide-binding</keyword>
<dbReference type="Gene3D" id="3.30.70.240">
    <property type="match status" value="1"/>
</dbReference>
<dbReference type="CDD" id="cd04170">
    <property type="entry name" value="EF-G_bact"/>
    <property type="match status" value="1"/>
</dbReference>
<dbReference type="InterPro" id="IPR035647">
    <property type="entry name" value="EFG_III/V"/>
</dbReference>
<proteinExistence type="predicted"/>
<dbReference type="InterPro" id="IPR000640">
    <property type="entry name" value="EFG_V-like"/>
</dbReference>
<gene>
    <name evidence="4" type="primary">fusA2</name>
    <name evidence="4" type="ORF">AXFE_09840</name>
</gene>
<organism evidence="4 5">
    <name type="scientific">Acidithrix ferrooxidans</name>
    <dbReference type="NCBI Taxonomy" id="1280514"/>
    <lineage>
        <taxon>Bacteria</taxon>
        <taxon>Bacillati</taxon>
        <taxon>Actinomycetota</taxon>
        <taxon>Acidimicrobiia</taxon>
        <taxon>Acidimicrobiales</taxon>
        <taxon>Acidimicrobiaceae</taxon>
        <taxon>Acidithrix</taxon>
    </lineage>
</organism>
<dbReference type="CDD" id="cd01434">
    <property type="entry name" value="EFG_mtEFG1_IV"/>
    <property type="match status" value="1"/>
</dbReference>
<dbReference type="InterPro" id="IPR053905">
    <property type="entry name" value="EF-G-like_DII"/>
</dbReference>
<dbReference type="SMART" id="SM00838">
    <property type="entry name" value="EFG_C"/>
    <property type="match status" value="1"/>
</dbReference>
<evidence type="ECO:0000313" key="4">
    <source>
        <dbReference type="EMBL" id="KJF18083.1"/>
    </source>
</evidence>
<dbReference type="InterPro" id="IPR041095">
    <property type="entry name" value="EFG_II"/>
</dbReference>
<dbReference type="InterPro" id="IPR000795">
    <property type="entry name" value="T_Tr_GTP-bd_dom"/>
</dbReference>
<dbReference type="SMART" id="SM00889">
    <property type="entry name" value="EFG_IV"/>
    <property type="match status" value="1"/>
</dbReference>
<dbReference type="SUPFAM" id="SSF54980">
    <property type="entry name" value="EF-G C-terminal domain-like"/>
    <property type="match status" value="2"/>
</dbReference>
<dbReference type="GO" id="GO:0005525">
    <property type="term" value="F:GTP binding"/>
    <property type="evidence" value="ECO:0007669"/>
    <property type="project" value="UniProtKB-KW"/>
</dbReference>
<keyword evidence="4" id="KW-0251">Elongation factor</keyword>
<dbReference type="InterPro" id="IPR009000">
    <property type="entry name" value="Transl_B-barrel_sf"/>
</dbReference>